<dbReference type="EMBL" id="JTDN01000001">
    <property type="protein sequence ID" value="KHL25841.1"/>
    <property type="molecule type" value="Genomic_DNA"/>
</dbReference>
<dbReference type="Pfam" id="PF12860">
    <property type="entry name" value="PAS_7"/>
    <property type="match status" value="2"/>
</dbReference>
<feature type="domain" description="PAS" evidence="1">
    <location>
        <begin position="177"/>
        <end position="243"/>
    </location>
</feature>
<proteinExistence type="predicted"/>
<dbReference type="SUPFAM" id="SSF55785">
    <property type="entry name" value="PYP-like sensor domain (PAS domain)"/>
    <property type="match status" value="1"/>
</dbReference>
<dbReference type="STRING" id="1572751.PK98_04350"/>
<feature type="domain" description="PAS" evidence="1">
    <location>
        <begin position="426"/>
        <end position="491"/>
    </location>
</feature>
<sequence>MQLSPLALVLVGLLLSAWSVGAAWIALGARSRERQARSARANVRRLTRMIDTAPALPLLVRSDGRIEGPERLASWLGLDRLPEYLPEFGRHATGLNPADVDSLAEQVRRTQKSAASFSLVLQARGGTLRSLSVQGQLADPAVAPEGTALLWWFDVSDSDAELVAARRQAAEASADFAALVGLVEHAPLPMWVRGGDGALRFVNQPYADAVGAPDAGTAIERGLELVEPVDGMNARASAARAAEKGAPLSRRVQATIAGDRRALKVTDLPIGTTGNVAGYALDVEDRELLARELAAFQSSQRALLDHLPLGVAQFSAARRVDFINEPFARVFGLDVAAVQDSLPLDRVLDRMRDAGRLPEMRDFPAFRRELAGWFQAGEPMRADWAVKGGMHLKVLGLPLPDGGLVLVAEDRSEQLAVLAARDTLLRVRTAMVDNLFEAVAVVAPDGRLQLWNRRFGLLWDLPEDLLPAGIGPDPSAPRFDSVLQAIADRLARPAQVAAIADVVRAATLDRRMRAGQVLLADGRTLAFAGIPLPDGNGLLTAIDVTGQKLREDVLRERADLVEQADRAVQVETGPVMSGARETIELLPFVTGGVRAQEQAIVARGLKLDLRGDRSAGEVQADPQQLADALAILLARAITDCRDGGRIQVTLAGSRKPERIVLAHDGVPLSPGVMEEALGSAPARSEAGRALSRARLLVEAQDGQLRLRSDGVRGTIASIVLP</sequence>
<dbReference type="Proteomes" id="UP000030988">
    <property type="component" value="Unassembled WGS sequence"/>
</dbReference>
<comment type="caution">
    <text evidence="2">The sequence shown here is derived from an EMBL/GenBank/DDBJ whole genome shotgun (WGS) entry which is preliminary data.</text>
</comment>
<accession>A0A0B2C1J9</accession>
<feature type="domain" description="PAS" evidence="1">
    <location>
        <begin position="298"/>
        <end position="364"/>
    </location>
</feature>
<dbReference type="InterPro" id="IPR000014">
    <property type="entry name" value="PAS"/>
</dbReference>
<keyword evidence="3" id="KW-1185">Reference proteome</keyword>
<organism evidence="2 3">
    <name type="scientific">Croceibacterium mercuriale</name>
    <dbReference type="NCBI Taxonomy" id="1572751"/>
    <lineage>
        <taxon>Bacteria</taxon>
        <taxon>Pseudomonadati</taxon>
        <taxon>Pseudomonadota</taxon>
        <taxon>Alphaproteobacteria</taxon>
        <taxon>Sphingomonadales</taxon>
        <taxon>Erythrobacteraceae</taxon>
        <taxon>Croceibacterium</taxon>
    </lineage>
</organism>
<dbReference type="InterPro" id="IPR035965">
    <property type="entry name" value="PAS-like_dom_sf"/>
</dbReference>
<name>A0A0B2C1J9_9SPHN</name>
<dbReference type="OrthoDB" id="9797304at2"/>
<dbReference type="Gene3D" id="3.30.450.20">
    <property type="entry name" value="PAS domain"/>
    <property type="match status" value="2"/>
</dbReference>
<evidence type="ECO:0000313" key="2">
    <source>
        <dbReference type="EMBL" id="KHL25841.1"/>
    </source>
</evidence>
<dbReference type="SMART" id="SM00091">
    <property type="entry name" value="PAS"/>
    <property type="match status" value="3"/>
</dbReference>
<protein>
    <recommendedName>
        <fullName evidence="1">PAS domain-containing protein</fullName>
    </recommendedName>
</protein>
<dbReference type="Gene3D" id="3.30.565.10">
    <property type="entry name" value="Histidine kinase-like ATPase, C-terminal domain"/>
    <property type="match status" value="1"/>
</dbReference>
<dbReference type="AlphaFoldDB" id="A0A0B2C1J9"/>
<evidence type="ECO:0000259" key="1">
    <source>
        <dbReference type="SMART" id="SM00091"/>
    </source>
</evidence>
<evidence type="ECO:0000313" key="3">
    <source>
        <dbReference type="Proteomes" id="UP000030988"/>
    </source>
</evidence>
<dbReference type="SUPFAM" id="SSF55874">
    <property type="entry name" value="ATPase domain of HSP90 chaperone/DNA topoisomerase II/histidine kinase"/>
    <property type="match status" value="1"/>
</dbReference>
<gene>
    <name evidence="2" type="ORF">PK98_04350</name>
</gene>
<reference evidence="2 3" key="1">
    <citation type="submission" date="2014-11" db="EMBL/GenBank/DDBJ databases">
        <title>Draft genome sequence of Kirrobacter mercurialis.</title>
        <authorList>
            <person name="Coil D.A."/>
            <person name="Eisen J.A."/>
        </authorList>
    </citation>
    <scope>NUCLEOTIDE SEQUENCE [LARGE SCALE GENOMIC DNA]</scope>
    <source>
        <strain evidence="2 3">Coronado</strain>
    </source>
</reference>
<dbReference type="InterPro" id="IPR036890">
    <property type="entry name" value="HATPase_C_sf"/>
</dbReference>
<dbReference type="RefSeq" id="WP_039094569.1">
    <property type="nucleotide sequence ID" value="NZ_JTDN01000001.1"/>
</dbReference>